<feature type="region of interest" description="Disordered" evidence="1">
    <location>
        <begin position="152"/>
        <end position="224"/>
    </location>
</feature>
<gene>
    <name evidence="2" type="ORF">VDGE_01979</name>
</gene>
<feature type="region of interest" description="Disordered" evidence="1">
    <location>
        <begin position="669"/>
        <end position="704"/>
    </location>
</feature>
<feature type="region of interest" description="Disordered" evidence="1">
    <location>
        <begin position="840"/>
        <end position="861"/>
    </location>
</feature>
<sequence length="1093" mass="118738">MREHDIPRSRMAAVPHVRYQHQSSTSSLYAYHLQSTQLTCPLTFSLGFLDNPARLTGTCCATYNHWDPVSNMANLYKRHQLMGMRPITPKPRPFERDLVNSLVQNGLVDIVRLRRLPILAQPAGGERHSKNGSQWTNAYETSSNFPNGFESMTHSSKNGSDKRFPINRNRNGTVHRSSHAEASVGSEEPIRQQLDGQDHEWKLEHRPIPDPRPIPAPVDTDSQSNEGFKRFYKAVVSPTHVRVTAGGRIVPNPRGSSSPAGRANDRPGGDTPSLTVPHAGSQVLSTNVGTAGGSSQANQGSVPAGFPDMMAASMPMGSVPMMPFPFGYPMPQMPVAPASMVSQGTNKNGDTKTDKGSAKPEKSTPAASAVVPGPNPSPFYAASAQPFMPGMPLSMPMPMMTPHSGIPAFSTGAMAPMMPQMPFTPVFGPMQWQGGQLPHHVPMPMQVPMPMNMSMAVPSLHVMPFPGNNPATNGQPLHAPSAPAPSSIVMSEVTRKHIENFRAQLKWIDNQLQYNKHQVDETYMKHLADGIRTQLKTFKNNLKSQLEYEAKQRGQVSSKDTSVSREMSKSTSAVSETANEADHKDTILGKREHRAKTAGFKPKPTQSMFSTDDSDKAETSVSAKDLASGTSNPSYGPMKKRSGLPITAALAPPFQPRSHTNMVVDHKPRRESLAEPERSDHAAAKKNPQIPMSTPSQTSMETTVPAMGNHSHQLEVRTTSFNYLQKLNNGLGLPYLQGKLRPGVSQRDAKDEDYIYHRQLTDDEVRARHLYWGNAPRSVQKGLPKYDGKDFYPPSPTKENSFADLATSYKSQPSMDGRAGDYQNSAGIEQKMAQISVSGFEDNSSVSSTSKGMSRLPVGDLSDYHLKPQVEQRKILRAVDGNGDYGFRPTDPNDNVRTMKELLALSLTRHEQKNKRDTKSDNVNGNNLAAKDKAGTRGRPATSILSQEYSDSDQTSGSNAIAPSFQSPLPSTQSQSTQSDDAEESREKILFKGRQNMTRNSRHSGAMTFVKKPTSGACALPGAMSSTTAHGLLPHYAGSAAASLSPSAGNSSPSSSAMRASGLKTAEGGRQELGSKGASKEAKDENKPLHDEA</sequence>
<feature type="region of interest" description="Disordered" evidence="1">
    <location>
        <begin position="549"/>
        <end position="641"/>
    </location>
</feature>
<feature type="compositionally biased region" description="Basic and acidic residues" evidence="1">
    <location>
        <begin position="580"/>
        <end position="590"/>
    </location>
</feature>
<feature type="compositionally biased region" description="Basic and acidic residues" evidence="1">
    <location>
        <begin position="908"/>
        <end position="920"/>
    </location>
</feature>
<dbReference type="Proteomes" id="UP000288725">
    <property type="component" value="Chromosome 7"/>
</dbReference>
<organism evidence="2 3">
    <name type="scientific">Verticillium dahliae</name>
    <name type="common">Verticillium wilt</name>
    <dbReference type="NCBI Taxonomy" id="27337"/>
    <lineage>
        <taxon>Eukaryota</taxon>
        <taxon>Fungi</taxon>
        <taxon>Dikarya</taxon>
        <taxon>Ascomycota</taxon>
        <taxon>Pezizomycotina</taxon>
        <taxon>Sordariomycetes</taxon>
        <taxon>Hypocreomycetidae</taxon>
        <taxon>Glomerellales</taxon>
        <taxon>Plectosphaerellaceae</taxon>
        <taxon>Verticillium</taxon>
    </lineage>
</organism>
<evidence type="ECO:0000313" key="2">
    <source>
        <dbReference type="EMBL" id="RXG50319.1"/>
    </source>
</evidence>
<feature type="region of interest" description="Disordered" evidence="1">
    <location>
        <begin position="243"/>
        <end position="279"/>
    </location>
</feature>
<feature type="compositionally biased region" description="Low complexity" evidence="1">
    <location>
        <begin position="1040"/>
        <end position="1062"/>
    </location>
</feature>
<feature type="compositionally biased region" description="Basic and acidic residues" evidence="1">
    <location>
        <begin position="196"/>
        <end position="209"/>
    </location>
</feature>
<feature type="region of interest" description="Disordered" evidence="1">
    <location>
        <begin position="337"/>
        <end position="375"/>
    </location>
</feature>
<reference evidence="2 3" key="1">
    <citation type="submission" date="2018-12" db="EMBL/GenBank/DDBJ databases">
        <title>Genome of Verticillium dahliae isolate Getta Getta.</title>
        <authorList>
            <person name="Gardiner D.M."/>
        </authorList>
    </citation>
    <scope>NUCLEOTIDE SEQUENCE [LARGE SCALE GENOMIC DNA]</scope>
    <source>
        <strain evidence="2 3">Getta Getta</strain>
    </source>
</reference>
<feature type="compositionally biased region" description="Polar residues" evidence="1">
    <location>
        <begin position="840"/>
        <end position="852"/>
    </location>
</feature>
<accession>A0A444SA78</accession>
<comment type="caution">
    <text evidence="2">The sequence shown here is derived from an EMBL/GenBank/DDBJ whole genome shotgun (WGS) entry which is preliminary data.</text>
</comment>
<dbReference type="EMBL" id="RSDZ01000008">
    <property type="protein sequence ID" value="RXG50319.1"/>
    <property type="molecule type" value="Genomic_DNA"/>
</dbReference>
<feature type="compositionally biased region" description="Basic and acidic residues" evidence="1">
    <location>
        <begin position="669"/>
        <end position="683"/>
    </location>
</feature>
<evidence type="ECO:0000256" key="1">
    <source>
        <dbReference type="SAM" id="MobiDB-lite"/>
    </source>
</evidence>
<feature type="compositionally biased region" description="Basic and acidic residues" evidence="1">
    <location>
        <begin position="1078"/>
        <end position="1093"/>
    </location>
</feature>
<proteinExistence type="predicted"/>
<feature type="compositionally biased region" description="Polar residues" evidence="1">
    <location>
        <begin position="690"/>
        <end position="702"/>
    </location>
</feature>
<name>A0A444SA78_VERDA</name>
<protein>
    <submittedName>
        <fullName evidence="2">Uncharacterized protein</fullName>
    </submittedName>
</protein>
<feature type="compositionally biased region" description="Polar residues" evidence="1">
    <location>
        <begin position="943"/>
        <end position="961"/>
    </location>
</feature>
<feature type="compositionally biased region" description="Basic and acidic residues" evidence="1">
    <location>
        <begin position="349"/>
        <end position="362"/>
    </location>
</feature>
<feature type="compositionally biased region" description="Polar residues" evidence="1">
    <location>
        <begin position="569"/>
        <end position="578"/>
    </location>
</feature>
<feature type="compositionally biased region" description="Low complexity" evidence="1">
    <location>
        <begin position="963"/>
        <end position="979"/>
    </location>
</feature>
<dbReference type="AlphaFoldDB" id="A0A444SA78"/>
<feature type="region of interest" description="Disordered" evidence="1">
    <location>
        <begin position="1040"/>
        <end position="1093"/>
    </location>
</feature>
<evidence type="ECO:0000313" key="3">
    <source>
        <dbReference type="Proteomes" id="UP000288725"/>
    </source>
</evidence>
<feature type="region of interest" description="Disordered" evidence="1">
    <location>
        <begin position="907"/>
        <end position="986"/>
    </location>
</feature>